<gene>
    <name evidence="2" type="ORF">M427DRAFT_58923</name>
</gene>
<reference evidence="2 3" key="1">
    <citation type="journal article" date="2015" name="Genome Biol. Evol.">
        <title>Phylogenomic analyses indicate that early fungi evolved digesting cell walls of algal ancestors of land plants.</title>
        <authorList>
            <person name="Chang Y."/>
            <person name="Wang S."/>
            <person name="Sekimoto S."/>
            <person name="Aerts A.L."/>
            <person name="Choi C."/>
            <person name="Clum A."/>
            <person name="LaButti K.M."/>
            <person name="Lindquist E.A."/>
            <person name="Yee Ngan C."/>
            <person name="Ohm R.A."/>
            <person name="Salamov A.A."/>
            <person name="Grigoriev I.V."/>
            <person name="Spatafora J.W."/>
            <person name="Berbee M.L."/>
        </authorList>
    </citation>
    <scope>NUCLEOTIDE SEQUENCE [LARGE SCALE GENOMIC DNA]</scope>
    <source>
        <strain evidence="2 3">JEL478</strain>
    </source>
</reference>
<evidence type="ECO:0000256" key="1">
    <source>
        <dbReference type="SAM" id="MobiDB-lite"/>
    </source>
</evidence>
<dbReference type="AlphaFoldDB" id="A0A139A8X7"/>
<feature type="compositionally biased region" description="Basic and acidic residues" evidence="1">
    <location>
        <begin position="105"/>
        <end position="115"/>
    </location>
</feature>
<evidence type="ECO:0000313" key="2">
    <source>
        <dbReference type="EMBL" id="KXS13206.1"/>
    </source>
</evidence>
<dbReference type="EMBL" id="KQ965781">
    <property type="protein sequence ID" value="KXS13206.1"/>
    <property type="molecule type" value="Genomic_DNA"/>
</dbReference>
<name>A0A139A8X7_GONPJ</name>
<protein>
    <submittedName>
        <fullName evidence="2">Uncharacterized protein</fullName>
    </submittedName>
</protein>
<evidence type="ECO:0000313" key="3">
    <source>
        <dbReference type="Proteomes" id="UP000070544"/>
    </source>
</evidence>
<accession>A0A139A8X7</accession>
<proteinExistence type="predicted"/>
<dbReference type="Proteomes" id="UP000070544">
    <property type="component" value="Unassembled WGS sequence"/>
</dbReference>
<feature type="region of interest" description="Disordered" evidence="1">
    <location>
        <begin position="82"/>
        <end position="142"/>
    </location>
</feature>
<keyword evidence="3" id="KW-1185">Reference proteome</keyword>
<feature type="compositionally biased region" description="Basic and acidic residues" evidence="1">
    <location>
        <begin position="15"/>
        <end position="26"/>
    </location>
</feature>
<organism evidence="2 3">
    <name type="scientific">Gonapodya prolifera (strain JEL478)</name>
    <name type="common">Monoblepharis prolifera</name>
    <dbReference type="NCBI Taxonomy" id="1344416"/>
    <lineage>
        <taxon>Eukaryota</taxon>
        <taxon>Fungi</taxon>
        <taxon>Fungi incertae sedis</taxon>
        <taxon>Chytridiomycota</taxon>
        <taxon>Chytridiomycota incertae sedis</taxon>
        <taxon>Monoblepharidomycetes</taxon>
        <taxon>Monoblepharidales</taxon>
        <taxon>Gonapodyaceae</taxon>
        <taxon>Gonapodya</taxon>
    </lineage>
</organism>
<sequence>MPVVTSSVRRSLMADIRRAEEARGSEDSDDETWLEKEKDDAAKPKSAFQEAEESLLREGRLKGMAPRSREWVDAVRQELLARQTARSEAKPAVDNGGDAVSGRKRGVDGSVKLDLDSSGNGSSSAPVPEGNGQGAGRRAEGLNELSNVASDVDIAELLLGLQRTNQ</sequence>
<feature type="compositionally biased region" description="Basic and acidic residues" evidence="1">
    <location>
        <begin position="54"/>
        <end position="69"/>
    </location>
</feature>
<feature type="compositionally biased region" description="Basic and acidic residues" evidence="1">
    <location>
        <begin position="33"/>
        <end position="43"/>
    </location>
</feature>
<feature type="region of interest" description="Disordered" evidence="1">
    <location>
        <begin position="1"/>
        <end position="69"/>
    </location>
</feature>